<evidence type="ECO:0000313" key="3">
    <source>
        <dbReference type="EMBL" id="CAB4681538.1"/>
    </source>
</evidence>
<dbReference type="GO" id="GO:0019752">
    <property type="term" value="P:carboxylic acid metabolic process"/>
    <property type="evidence" value="ECO:0007669"/>
    <property type="project" value="UniProtKB-ARBA"/>
</dbReference>
<evidence type="ECO:0000256" key="1">
    <source>
        <dbReference type="ARBA" id="ARBA00022723"/>
    </source>
</evidence>
<evidence type="ECO:0000259" key="2">
    <source>
        <dbReference type="Pfam" id="PF01557"/>
    </source>
</evidence>
<dbReference type="InterPro" id="IPR011234">
    <property type="entry name" value="Fumarylacetoacetase-like_C"/>
</dbReference>
<gene>
    <name evidence="3" type="ORF">UFOPK2342_01196</name>
    <name evidence="4" type="ORF">UFOPK2423_01489</name>
    <name evidence="5" type="ORF">UFOPK3266_01662</name>
</gene>
<evidence type="ECO:0000313" key="4">
    <source>
        <dbReference type="EMBL" id="CAB4706831.1"/>
    </source>
</evidence>
<protein>
    <submittedName>
        <fullName evidence="4">Unannotated protein</fullName>
    </submittedName>
</protein>
<accession>A0A6J6Q4X0</accession>
<dbReference type="AlphaFoldDB" id="A0A6J6Q4X0"/>
<dbReference type="SUPFAM" id="SSF56529">
    <property type="entry name" value="FAH"/>
    <property type="match status" value="1"/>
</dbReference>
<sequence length="283" mass="30938">MKIVRLGPVGAEKPAVMIDDKTAVFVDDLVADFDRGTISSGKISGIRESDLAGRTPVNISDYRVGAPIATPGKIVCIGLNYARHARESGMEPPSEPVIFMKAPDTLVGPHDDILIPPNSEKTDYEVELAVIIGKRALYLKSPEDSLDHVFGYSVSQDVSERYWQMERGGQWVKGKSFPTFNPMGPCIVTADSLDASDLHVWTTIDGEMRQDSRSSDFIFDIPYVIWYVSQVMELQPGDIINTGTPEGVGLGFKPPKYLVADQEVASGIEGIGTIKSMTRKTTL</sequence>
<feature type="domain" description="Fumarylacetoacetase-like C-terminal" evidence="2">
    <location>
        <begin position="73"/>
        <end position="275"/>
    </location>
</feature>
<name>A0A6J6Q4X0_9ZZZZ</name>
<dbReference type="GO" id="GO:0046872">
    <property type="term" value="F:metal ion binding"/>
    <property type="evidence" value="ECO:0007669"/>
    <property type="project" value="UniProtKB-KW"/>
</dbReference>
<dbReference type="GO" id="GO:0016853">
    <property type="term" value="F:isomerase activity"/>
    <property type="evidence" value="ECO:0007669"/>
    <property type="project" value="UniProtKB-ARBA"/>
</dbReference>
<organism evidence="4">
    <name type="scientific">freshwater metagenome</name>
    <dbReference type="NCBI Taxonomy" id="449393"/>
    <lineage>
        <taxon>unclassified sequences</taxon>
        <taxon>metagenomes</taxon>
        <taxon>ecological metagenomes</taxon>
    </lineage>
</organism>
<dbReference type="EMBL" id="CAEZXN010000049">
    <property type="protein sequence ID" value="CAB4706831.1"/>
    <property type="molecule type" value="Genomic_DNA"/>
</dbReference>
<dbReference type="InterPro" id="IPR036663">
    <property type="entry name" value="Fumarylacetoacetase_C_sf"/>
</dbReference>
<dbReference type="Pfam" id="PF01557">
    <property type="entry name" value="FAA_hydrolase"/>
    <property type="match status" value="1"/>
</dbReference>
<dbReference type="PANTHER" id="PTHR11820">
    <property type="entry name" value="ACYLPYRUVASE"/>
    <property type="match status" value="1"/>
</dbReference>
<dbReference type="EMBL" id="CAEZXB010000025">
    <property type="protein sequence ID" value="CAB4681538.1"/>
    <property type="molecule type" value="Genomic_DNA"/>
</dbReference>
<keyword evidence="1" id="KW-0479">Metal-binding</keyword>
<reference evidence="4" key="1">
    <citation type="submission" date="2020-05" db="EMBL/GenBank/DDBJ databases">
        <authorList>
            <person name="Chiriac C."/>
            <person name="Salcher M."/>
            <person name="Ghai R."/>
            <person name="Kavagutti S V."/>
        </authorList>
    </citation>
    <scope>NUCLEOTIDE SEQUENCE</scope>
</reference>
<dbReference type="Gene3D" id="3.90.850.10">
    <property type="entry name" value="Fumarylacetoacetase-like, C-terminal domain"/>
    <property type="match status" value="1"/>
</dbReference>
<dbReference type="PANTHER" id="PTHR11820:SF112">
    <property type="entry name" value="FUMARYLACETOACETATE HYDROLASE FAMILY PROTEIN (AFU_ORTHOLOGUE AFUA_1G02370)-RELATED"/>
    <property type="match status" value="1"/>
</dbReference>
<dbReference type="FunFam" id="3.90.850.10:FF:000002">
    <property type="entry name" value="2-hydroxyhepta-2,4-diene-1,7-dioate isomerase"/>
    <property type="match status" value="1"/>
</dbReference>
<dbReference type="EMBL" id="CAFBAA010000069">
    <property type="protein sequence ID" value="CAB4845535.1"/>
    <property type="molecule type" value="Genomic_DNA"/>
</dbReference>
<evidence type="ECO:0000313" key="5">
    <source>
        <dbReference type="EMBL" id="CAB4845535.1"/>
    </source>
</evidence>
<proteinExistence type="predicted"/>